<dbReference type="PANTHER" id="PTHR33099">
    <property type="entry name" value="FE2OG DIOXYGENASE DOMAIN-CONTAINING PROTEIN"/>
    <property type="match status" value="1"/>
</dbReference>
<keyword evidence="3" id="KW-1185">Reference proteome</keyword>
<name>A0A0H2RRW5_9AGAM</name>
<accession>A0A0H2RRW5</accession>
<evidence type="ECO:0000313" key="3">
    <source>
        <dbReference type="Proteomes" id="UP000053477"/>
    </source>
</evidence>
<dbReference type="EMBL" id="KQ085941">
    <property type="protein sequence ID" value="KLO14584.1"/>
    <property type="molecule type" value="Genomic_DNA"/>
</dbReference>
<reference evidence="2 3" key="1">
    <citation type="submission" date="2015-04" db="EMBL/GenBank/DDBJ databases">
        <title>Complete genome sequence of Schizopora paradoxa KUC8140, a cosmopolitan wood degrader in East Asia.</title>
        <authorList>
            <consortium name="DOE Joint Genome Institute"/>
            <person name="Min B."/>
            <person name="Park H."/>
            <person name="Jang Y."/>
            <person name="Kim J.-J."/>
            <person name="Kim K.H."/>
            <person name="Pangilinan J."/>
            <person name="Lipzen A."/>
            <person name="Riley R."/>
            <person name="Grigoriev I.V."/>
            <person name="Spatafora J.W."/>
            <person name="Choi I.-G."/>
        </authorList>
    </citation>
    <scope>NUCLEOTIDE SEQUENCE [LARGE SCALE GENOMIC DNA]</scope>
    <source>
        <strain evidence="2 3">KUC8140</strain>
    </source>
</reference>
<protein>
    <submittedName>
        <fullName evidence="2">Uncharacterized protein</fullName>
    </submittedName>
</protein>
<dbReference type="Proteomes" id="UP000053477">
    <property type="component" value="Unassembled WGS sequence"/>
</dbReference>
<gene>
    <name evidence="2" type="ORF">SCHPADRAFT_303662</name>
</gene>
<dbReference type="Gene3D" id="2.60.120.620">
    <property type="entry name" value="q2cbj1_9rhob like domain"/>
    <property type="match status" value="1"/>
</dbReference>
<evidence type="ECO:0000313" key="2">
    <source>
        <dbReference type="EMBL" id="KLO14584.1"/>
    </source>
</evidence>
<dbReference type="OrthoDB" id="124582at2759"/>
<sequence>MQQQRTKQYARKTTSANPPRADDPDYDLEYGSSPSFIEEDSEPSAAFLASSVPTSSSAVPKPRTKQTARKSTGIWIPRRVDDDGRVFNVDEEADEHPGYFDTPMEDYSTNIKDDLKNVLQECKKSAGSFYSNCSYSNAPNPGLSVDGVGVIGLPLSEPEAKRLIKKCTQARFGKGERTVLDKSVRDTWEVDTKKVNLLNPQWETWMRETALPSVCKEMNVSESEVDAELYKLLLYEKGSHFLAHQDTEKTTGMFATLVVVLPSKFDGGVVQLTHTGQTSVIDIASSSLLETHVLSWYTDVFHAVLPIESGYRLALSYNVKQRLAGPKPRLLDQNEMSVGLNRVMKSWRQAADGVLPIQVPDKIIYTLEHEYSERDLRSTKLKGADEKLLNELIPIASELRFGLYIAHFELHQRGWAKETFESYNRSYDADEVSMQEVDEDQTCFTYIVDLSGREKRGVDLCIDDDTEVIPEPLGRGKPQKAEFGGFTGNEGGTLEYWYHKSVLILCPYHELFGVEVQEDYACRMLMKSNSTSPTKLEQTCVSRVLMACNCEGVTETEVREAIEALLRSALRWKDLELWLLAANACPEEERLERIKHHVLEACRQWPFKKLEGICESSLKHDGSNGVRLSLLDDLQNASIEWNDKYLSKWCDRQLGLVLSSLRAPKVDEIDSFIKVCMNKGVEFIKNILIPHFKEWECDNAFWAAFLKSIKQHKDSIGSSNSLDGIVSVLTSDIVSRSKVFPSLTHGWYREEFDMKAWEGLVELVLMSGDANVFKDLCKPSGRL</sequence>
<evidence type="ECO:0000256" key="1">
    <source>
        <dbReference type="SAM" id="MobiDB-lite"/>
    </source>
</evidence>
<dbReference type="AlphaFoldDB" id="A0A0H2RRW5"/>
<organism evidence="2 3">
    <name type="scientific">Schizopora paradoxa</name>
    <dbReference type="NCBI Taxonomy" id="27342"/>
    <lineage>
        <taxon>Eukaryota</taxon>
        <taxon>Fungi</taxon>
        <taxon>Dikarya</taxon>
        <taxon>Basidiomycota</taxon>
        <taxon>Agaricomycotina</taxon>
        <taxon>Agaricomycetes</taxon>
        <taxon>Hymenochaetales</taxon>
        <taxon>Schizoporaceae</taxon>
        <taxon>Schizopora</taxon>
    </lineage>
</organism>
<proteinExistence type="predicted"/>
<feature type="compositionally biased region" description="Polar residues" evidence="1">
    <location>
        <begin position="1"/>
        <end position="17"/>
    </location>
</feature>
<dbReference type="InParanoid" id="A0A0H2RRW5"/>
<feature type="region of interest" description="Disordered" evidence="1">
    <location>
        <begin position="1"/>
        <end position="71"/>
    </location>
</feature>
<dbReference type="PANTHER" id="PTHR33099:SF7">
    <property type="entry name" value="MYND-TYPE DOMAIN-CONTAINING PROTEIN"/>
    <property type="match status" value="1"/>
</dbReference>
<feature type="compositionally biased region" description="Low complexity" evidence="1">
    <location>
        <begin position="49"/>
        <end position="60"/>
    </location>
</feature>